<dbReference type="InterPro" id="IPR043502">
    <property type="entry name" value="DNA/RNA_pol_sf"/>
</dbReference>
<keyword evidence="2" id="KW-1185">Reference proteome</keyword>
<dbReference type="PANTHER" id="PTHR47331:SF5">
    <property type="entry name" value="RIBONUCLEASE H"/>
    <property type="match status" value="1"/>
</dbReference>
<dbReference type="Proteomes" id="UP000078492">
    <property type="component" value="Unassembled WGS sequence"/>
</dbReference>
<proteinExistence type="predicted"/>
<dbReference type="Gene3D" id="3.90.1600.10">
    <property type="entry name" value="Palm domain of DNA polymerase"/>
    <property type="match status" value="1"/>
</dbReference>
<dbReference type="PANTHER" id="PTHR47331">
    <property type="entry name" value="PHD-TYPE DOMAIN-CONTAINING PROTEIN"/>
    <property type="match status" value="1"/>
</dbReference>
<dbReference type="SUPFAM" id="SSF56672">
    <property type="entry name" value="DNA/RNA polymerases"/>
    <property type="match status" value="1"/>
</dbReference>
<dbReference type="AlphaFoldDB" id="A0A151JSL5"/>
<accession>A0A151JSL5</accession>
<evidence type="ECO:0000313" key="1">
    <source>
        <dbReference type="EMBL" id="KYN30235.1"/>
    </source>
</evidence>
<dbReference type="InterPro" id="IPR023211">
    <property type="entry name" value="DNA_pol_palm_dom_sf"/>
</dbReference>
<dbReference type="GO" id="GO:0071897">
    <property type="term" value="P:DNA biosynthetic process"/>
    <property type="evidence" value="ECO:0007669"/>
    <property type="project" value="UniProtKB-ARBA"/>
</dbReference>
<gene>
    <name evidence="1" type="ORF">ALC57_00303</name>
</gene>
<protein>
    <submittedName>
        <fullName evidence="1">Uncharacterized protein</fullName>
    </submittedName>
</protein>
<dbReference type="EMBL" id="KQ978539">
    <property type="protein sequence ID" value="KYN30235.1"/>
    <property type="molecule type" value="Genomic_DNA"/>
</dbReference>
<evidence type="ECO:0000313" key="2">
    <source>
        <dbReference type="Proteomes" id="UP000078492"/>
    </source>
</evidence>
<sequence length="514" mass="58991">MQCSTEIRYSTSLQIESRHTNFKVQIDCLVLPTITERLPQVKLNKENIKLPDDARIADPSFNKPGKIDLLIGAGLFWKLLCVGQIQGGRGNPTWQKTLLGWVIGGEMVHANPNKASTSLITTNQALQEQIERFWKQEDIQEPRLLSKQEGYCEEHFINTYSRESDGRFIVSLPKDSQIALGDSRETAMKRLLALERRFKRQPALKEEYVRFMEEYKDKRHMSTASGDVASSKKPSYFIPHQPVLRPESTSTKLRVVFDASAKTDNGKSLNDMLLPGPNLQNNLSYLGMTVHWINPETLERESAALACRRIKGKHTYDVLAQAINSVFLEYHIQNKVCGTTYMLPLFRDKCKIMYTDTNSLIYRVECEDIYETMKRDIARFDTSDYPTDNAYGMPLANKKKPGLMKDKNNGAIMTEFVGLRAKMYAVRVDGKKDTKKAKGVKSNVVAQTITFDDYTRCLNEEIEMTRRQSCIRSKLYEVYAISESKIALSPYDDKRYVVSDSTETLPWRHWRIPL</sequence>
<organism evidence="1 2">
    <name type="scientific">Trachymyrmex cornetzi</name>
    <dbReference type="NCBI Taxonomy" id="471704"/>
    <lineage>
        <taxon>Eukaryota</taxon>
        <taxon>Metazoa</taxon>
        <taxon>Ecdysozoa</taxon>
        <taxon>Arthropoda</taxon>
        <taxon>Hexapoda</taxon>
        <taxon>Insecta</taxon>
        <taxon>Pterygota</taxon>
        <taxon>Neoptera</taxon>
        <taxon>Endopterygota</taxon>
        <taxon>Hymenoptera</taxon>
        <taxon>Apocrita</taxon>
        <taxon>Aculeata</taxon>
        <taxon>Formicoidea</taxon>
        <taxon>Formicidae</taxon>
        <taxon>Myrmicinae</taxon>
        <taxon>Trachymyrmex</taxon>
    </lineage>
</organism>
<name>A0A151JSL5_9HYME</name>
<reference evidence="1 2" key="1">
    <citation type="submission" date="2015-09" db="EMBL/GenBank/DDBJ databases">
        <title>Trachymyrmex cornetzi WGS genome.</title>
        <authorList>
            <person name="Nygaard S."/>
            <person name="Hu H."/>
            <person name="Boomsma J."/>
            <person name="Zhang G."/>
        </authorList>
    </citation>
    <scope>NUCLEOTIDE SEQUENCE [LARGE SCALE GENOMIC DNA]</scope>
    <source>
        <strain evidence="1">Tcor2-1</strain>
        <tissue evidence="1">Whole body</tissue>
    </source>
</reference>